<dbReference type="EMBL" id="DS547107">
    <property type="protein sequence ID" value="EDR06713.1"/>
    <property type="molecule type" value="Genomic_DNA"/>
</dbReference>
<name>B0DFI9_LACBS</name>
<accession>B0DFI9</accession>
<dbReference type="RefSeq" id="XP_001882560.1">
    <property type="nucleotide sequence ID" value="XM_001882525.1"/>
</dbReference>
<dbReference type="AlphaFoldDB" id="B0DFI9"/>
<dbReference type="KEGG" id="lbc:LACBIDRAFT_299832"/>
<dbReference type="InParanoid" id="B0DFI9"/>
<organism evidence="2">
    <name type="scientific">Laccaria bicolor (strain S238N-H82 / ATCC MYA-4686)</name>
    <name type="common">Bicoloured deceiver</name>
    <name type="synonym">Laccaria laccata var. bicolor</name>
    <dbReference type="NCBI Taxonomy" id="486041"/>
    <lineage>
        <taxon>Eukaryota</taxon>
        <taxon>Fungi</taxon>
        <taxon>Dikarya</taxon>
        <taxon>Basidiomycota</taxon>
        <taxon>Agaricomycotina</taxon>
        <taxon>Agaricomycetes</taxon>
        <taxon>Agaricomycetidae</taxon>
        <taxon>Agaricales</taxon>
        <taxon>Agaricineae</taxon>
        <taxon>Hydnangiaceae</taxon>
        <taxon>Laccaria</taxon>
    </lineage>
</organism>
<gene>
    <name evidence="1" type="ORF">LACBIDRAFT_299832</name>
</gene>
<evidence type="ECO:0000313" key="2">
    <source>
        <dbReference type="Proteomes" id="UP000001194"/>
    </source>
</evidence>
<dbReference type="GeneID" id="6078355"/>
<dbReference type="Proteomes" id="UP000001194">
    <property type="component" value="Unassembled WGS sequence"/>
</dbReference>
<proteinExistence type="predicted"/>
<reference evidence="1 2" key="1">
    <citation type="journal article" date="2008" name="Nature">
        <title>The genome of Laccaria bicolor provides insights into mycorrhizal symbiosis.</title>
        <authorList>
            <person name="Martin F."/>
            <person name="Aerts A."/>
            <person name="Ahren D."/>
            <person name="Brun A."/>
            <person name="Danchin E.G.J."/>
            <person name="Duchaussoy F."/>
            <person name="Gibon J."/>
            <person name="Kohler A."/>
            <person name="Lindquist E."/>
            <person name="Pereda V."/>
            <person name="Salamov A."/>
            <person name="Shapiro H.J."/>
            <person name="Wuyts J."/>
            <person name="Blaudez D."/>
            <person name="Buee M."/>
            <person name="Brokstein P."/>
            <person name="Canbaeck B."/>
            <person name="Cohen D."/>
            <person name="Courty P.E."/>
            <person name="Coutinho P.M."/>
            <person name="Delaruelle C."/>
            <person name="Detter J.C."/>
            <person name="Deveau A."/>
            <person name="DiFazio S."/>
            <person name="Duplessis S."/>
            <person name="Fraissinet-Tachet L."/>
            <person name="Lucic E."/>
            <person name="Frey-Klett P."/>
            <person name="Fourrey C."/>
            <person name="Feussner I."/>
            <person name="Gay G."/>
            <person name="Grimwood J."/>
            <person name="Hoegger P.J."/>
            <person name="Jain P."/>
            <person name="Kilaru S."/>
            <person name="Labbe J."/>
            <person name="Lin Y.C."/>
            <person name="Legue V."/>
            <person name="Le Tacon F."/>
            <person name="Marmeisse R."/>
            <person name="Melayah D."/>
            <person name="Montanini B."/>
            <person name="Muratet M."/>
            <person name="Nehls U."/>
            <person name="Niculita-Hirzel H."/>
            <person name="Oudot-Le Secq M.P."/>
            <person name="Peter M."/>
            <person name="Quesneville H."/>
            <person name="Rajashekar B."/>
            <person name="Reich M."/>
            <person name="Rouhier N."/>
            <person name="Schmutz J."/>
            <person name="Yin T."/>
            <person name="Chalot M."/>
            <person name="Henrissat B."/>
            <person name="Kuees U."/>
            <person name="Lucas S."/>
            <person name="Van de Peer Y."/>
            <person name="Podila G.K."/>
            <person name="Polle A."/>
            <person name="Pukkila P.J."/>
            <person name="Richardson P.M."/>
            <person name="Rouze P."/>
            <person name="Sanders I.R."/>
            <person name="Stajich J.E."/>
            <person name="Tunlid A."/>
            <person name="Tuskan G."/>
            <person name="Grigoriev I.V."/>
        </authorList>
    </citation>
    <scope>NUCLEOTIDE SEQUENCE [LARGE SCALE GENOMIC DNA]</scope>
    <source>
        <strain evidence="2">S238N-H82 / ATCC MYA-4686</strain>
    </source>
</reference>
<dbReference type="OrthoDB" id="2985467at2759"/>
<protein>
    <submittedName>
        <fullName evidence="1">Predicted protein</fullName>
    </submittedName>
</protein>
<keyword evidence="2" id="KW-1185">Reference proteome</keyword>
<evidence type="ECO:0000313" key="1">
    <source>
        <dbReference type="EMBL" id="EDR06713.1"/>
    </source>
</evidence>
<dbReference type="HOGENOM" id="CLU_2638484_0_0_1"/>
<sequence>MCWAAACVDISPLALPSPEHELTDPMHGVTASIPGSHSRSLLLRQLFPGGLVDIAIELREPPYTLPTDEECGGITGT</sequence>